<feature type="compositionally biased region" description="Polar residues" evidence="10">
    <location>
        <begin position="1"/>
        <end position="13"/>
    </location>
</feature>
<dbReference type="EMBL" id="HG937693">
    <property type="protein sequence ID" value="CDP35131.1"/>
    <property type="molecule type" value="Genomic_DNA"/>
</dbReference>
<accession>A0A060T7H6</accession>
<evidence type="ECO:0000259" key="11">
    <source>
        <dbReference type="PROSITE" id="PS50217"/>
    </source>
</evidence>
<dbReference type="InterPro" id="IPR046347">
    <property type="entry name" value="bZIP_sf"/>
</dbReference>
<keyword evidence="2" id="KW-0028">Amino-acid biosynthesis</keyword>
<feature type="domain" description="BZIP" evidence="11">
    <location>
        <begin position="217"/>
        <end position="266"/>
    </location>
</feature>
<dbReference type="GO" id="GO:0008652">
    <property type="term" value="P:amino acid biosynthetic process"/>
    <property type="evidence" value="ECO:0007669"/>
    <property type="project" value="UniProtKB-KW"/>
</dbReference>
<protein>
    <submittedName>
        <fullName evidence="12">ARAD1C28270p</fullName>
    </submittedName>
</protein>
<keyword evidence="7" id="KW-0539">Nucleus</keyword>
<feature type="compositionally biased region" description="Low complexity" evidence="10">
    <location>
        <begin position="169"/>
        <end position="178"/>
    </location>
</feature>
<name>A0A060T7H6_BLAAD</name>
<dbReference type="GO" id="GO:0005667">
    <property type="term" value="C:transcription regulator complex"/>
    <property type="evidence" value="ECO:0007669"/>
    <property type="project" value="TreeGrafter"/>
</dbReference>
<organism evidence="12">
    <name type="scientific">Blastobotrys adeninivorans</name>
    <name type="common">Yeast</name>
    <name type="synonym">Arxula adeninivorans</name>
    <dbReference type="NCBI Taxonomy" id="409370"/>
    <lineage>
        <taxon>Eukaryota</taxon>
        <taxon>Fungi</taxon>
        <taxon>Dikarya</taxon>
        <taxon>Ascomycota</taxon>
        <taxon>Saccharomycotina</taxon>
        <taxon>Dipodascomycetes</taxon>
        <taxon>Dipodascales</taxon>
        <taxon>Trichomonascaceae</taxon>
        <taxon>Blastobotrys</taxon>
    </lineage>
</organism>
<dbReference type="SMART" id="SM00338">
    <property type="entry name" value="BRLZ"/>
    <property type="match status" value="1"/>
</dbReference>
<dbReference type="PROSITE" id="PS50217">
    <property type="entry name" value="BZIP"/>
    <property type="match status" value="1"/>
</dbReference>
<evidence type="ECO:0000256" key="3">
    <source>
        <dbReference type="ARBA" id="ARBA00023015"/>
    </source>
</evidence>
<dbReference type="SUPFAM" id="SSF57959">
    <property type="entry name" value="Leucine zipper domain"/>
    <property type="match status" value="1"/>
</dbReference>
<dbReference type="AlphaFoldDB" id="A0A060T7H6"/>
<dbReference type="Gene3D" id="3.30.160.60">
    <property type="entry name" value="Classic Zinc Finger"/>
    <property type="match status" value="1"/>
</dbReference>
<dbReference type="FunFam" id="3.30.160.60:FF:001491">
    <property type="entry name" value="Cross-pathway control protein A"/>
    <property type="match status" value="1"/>
</dbReference>
<keyword evidence="9" id="KW-0175">Coiled coil</keyword>
<feature type="region of interest" description="Disordered" evidence="10">
    <location>
        <begin position="122"/>
        <end position="181"/>
    </location>
</feature>
<dbReference type="PROSITE" id="PS00036">
    <property type="entry name" value="BZIP_BASIC"/>
    <property type="match status" value="1"/>
</dbReference>
<feature type="region of interest" description="Disordered" evidence="10">
    <location>
        <begin position="1"/>
        <end position="27"/>
    </location>
</feature>
<dbReference type="GO" id="GO:0000978">
    <property type="term" value="F:RNA polymerase II cis-regulatory region sequence-specific DNA binding"/>
    <property type="evidence" value="ECO:0007669"/>
    <property type="project" value="TreeGrafter"/>
</dbReference>
<dbReference type="PANTHER" id="PTHR11462:SF35">
    <property type="entry name" value="TRANSCRIPTION FACTOR JRA"/>
    <property type="match status" value="1"/>
</dbReference>
<keyword evidence="3" id="KW-0805">Transcription regulation</keyword>
<reference evidence="12" key="1">
    <citation type="submission" date="2014-02" db="EMBL/GenBank/DDBJ databases">
        <authorList>
            <person name="Genoscope - CEA"/>
        </authorList>
    </citation>
    <scope>NUCLEOTIDE SEQUENCE</scope>
    <source>
        <strain evidence="12">LS3</strain>
    </source>
</reference>
<evidence type="ECO:0000256" key="2">
    <source>
        <dbReference type="ARBA" id="ARBA00022605"/>
    </source>
</evidence>
<keyword evidence="5" id="KW-0010">Activator</keyword>
<keyword evidence="4" id="KW-0238">DNA-binding</keyword>
<dbReference type="GO" id="GO:0001080">
    <property type="term" value="P:nitrogen catabolite activation of transcription from RNA polymerase II promoter"/>
    <property type="evidence" value="ECO:0007669"/>
    <property type="project" value="TreeGrafter"/>
</dbReference>
<comment type="subcellular location">
    <subcellularLocation>
        <location evidence="1">Nucleus</location>
    </subcellularLocation>
</comment>
<dbReference type="GO" id="GO:0005634">
    <property type="term" value="C:nucleus"/>
    <property type="evidence" value="ECO:0007669"/>
    <property type="project" value="UniProtKB-SubCell"/>
</dbReference>
<dbReference type="GO" id="GO:0000981">
    <property type="term" value="F:DNA-binding transcription factor activity, RNA polymerase II-specific"/>
    <property type="evidence" value="ECO:0007669"/>
    <property type="project" value="TreeGrafter"/>
</dbReference>
<reference evidence="12" key="2">
    <citation type="submission" date="2014-06" db="EMBL/GenBank/DDBJ databases">
        <title>The complete genome of Blastobotrys (Arxula) adeninivorans LS3 - a yeast of biotechnological interest.</title>
        <authorList>
            <person name="Kunze G."/>
            <person name="Gaillardin C."/>
            <person name="Czernicka M."/>
            <person name="Durrens P."/>
            <person name="Martin T."/>
            <person name="Boer E."/>
            <person name="Gabaldon T."/>
            <person name="Cruz J."/>
            <person name="Talla E."/>
            <person name="Marck C."/>
            <person name="Goffeau A."/>
            <person name="Barbe V."/>
            <person name="Baret P."/>
            <person name="Baronian K."/>
            <person name="Beier S."/>
            <person name="Bleykasten C."/>
            <person name="Bode R."/>
            <person name="Casaregola S."/>
            <person name="Despons L."/>
            <person name="Fairhead C."/>
            <person name="Giersberg M."/>
            <person name="Gierski P."/>
            <person name="Hahnel U."/>
            <person name="Hartmann A."/>
            <person name="Jankowska D."/>
            <person name="Jubin C."/>
            <person name="Jung P."/>
            <person name="Lafontaine I."/>
            <person name="Leh-Louis V."/>
            <person name="Lemaire M."/>
            <person name="Marcet-Houben M."/>
            <person name="Mascher M."/>
            <person name="Morel G."/>
            <person name="Richard G.-F."/>
            <person name="Riechen J."/>
            <person name="Sacerdot C."/>
            <person name="Sarkar A."/>
            <person name="Savel G."/>
            <person name="Schacherer J."/>
            <person name="Sherman D."/>
            <person name="Straub M.-L."/>
            <person name="Stein N."/>
            <person name="Thierry A."/>
            <person name="Trautwein-Schult A."/>
            <person name="Westhof E."/>
            <person name="Worch S."/>
            <person name="Dujon B."/>
            <person name="Souciet J.-L."/>
            <person name="Wincker P."/>
            <person name="Scholz U."/>
            <person name="Neuveglise N."/>
        </authorList>
    </citation>
    <scope>NUCLEOTIDE SEQUENCE</scope>
    <source>
        <strain evidence="12">LS3</strain>
    </source>
</reference>
<dbReference type="CDD" id="cd12193">
    <property type="entry name" value="bZIP_GCN4"/>
    <property type="match status" value="1"/>
</dbReference>
<gene>
    <name evidence="12" type="ORF">GNLVRS02_ARAD1C28270g</name>
</gene>
<evidence type="ECO:0000313" key="12">
    <source>
        <dbReference type="EMBL" id="CDP35131.1"/>
    </source>
</evidence>
<dbReference type="Pfam" id="PF07716">
    <property type="entry name" value="bZIP_2"/>
    <property type="match status" value="1"/>
</dbReference>
<keyword evidence="6" id="KW-0804">Transcription</keyword>
<evidence type="ECO:0000256" key="9">
    <source>
        <dbReference type="SAM" id="Coils"/>
    </source>
</evidence>
<proteinExistence type="inferred from homology"/>
<dbReference type="PhylomeDB" id="A0A060T7H6"/>
<evidence type="ECO:0000256" key="6">
    <source>
        <dbReference type="ARBA" id="ARBA00023163"/>
    </source>
</evidence>
<evidence type="ECO:0000256" key="4">
    <source>
        <dbReference type="ARBA" id="ARBA00023125"/>
    </source>
</evidence>
<sequence length="266" mass="29156">MIKFQSAFSQPPRQAQPDVGQALKSKAQPSIWVPNPLVSPQVEGEQVNFDPIELAPQGDLENLFTPASATISPAELMSGGPDSFGMAGSSTPLFDDVELGNTDSWDSLFQESAPANMEPIAPKGIKAEQPIPVQSRSVSPSEPMIKPEPASPFTNVEEFGSKKRKRSSVDSVDSAASSPIFNEKKDELGITVYSRKPRSTPLTPVVVEDDADSVAVKRARNTEAARRSRARKMERMSQLEAKVKELLLRNEELEKLVEQLRKNQKD</sequence>
<evidence type="ECO:0000256" key="1">
    <source>
        <dbReference type="ARBA" id="ARBA00004123"/>
    </source>
</evidence>
<evidence type="ECO:0000256" key="7">
    <source>
        <dbReference type="ARBA" id="ARBA00023242"/>
    </source>
</evidence>
<evidence type="ECO:0000256" key="10">
    <source>
        <dbReference type="SAM" id="MobiDB-lite"/>
    </source>
</evidence>
<dbReference type="GO" id="GO:1903833">
    <property type="term" value="P:positive regulation of cellular response to amino acid starvation"/>
    <property type="evidence" value="ECO:0007669"/>
    <property type="project" value="TreeGrafter"/>
</dbReference>
<feature type="coiled-coil region" evidence="9">
    <location>
        <begin position="229"/>
        <end position="263"/>
    </location>
</feature>
<comment type="similarity">
    <text evidence="8">Belongs to the bZIP family. GCN4 subfamily.</text>
</comment>
<dbReference type="InterPro" id="IPR004827">
    <property type="entry name" value="bZIP"/>
</dbReference>
<dbReference type="PANTHER" id="PTHR11462">
    <property type="entry name" value="JUN TRANSCRIPTION FACTOR-RELATED"/>
    <property type="match status" value="1"/>
</dbReference>
<dbReference type="InterPro" id="IPR050946">
    <property type="entry name" value="AP-1_TF_bZIP"/>
</dbReference>
<evidence type="ECO:0000256" key="8">
    <source>
        <dbReference type="ARBA" id="ARBA00061302"/>
    </source>
</evidence>
<evidence type="ECO:0000256" key="5">
    <source>
        <dbReference type="ARBA" id="ARBA00023159"/>
    </source>
</evidence>